<proteinExistence type="predicted"/>
<reference evidence="3" key="1">
    <citation type="submission" date="2017-06" db="EMBL/GenBank/DDBJ databases">
        <authorList>
            <person name="Varghese N."/>
            <person name="Submissions S."/>
        </authorList>
    </citation>
    <scope>NUCLEOTIDE SEQUENCE [LARGE SCALE GENOMIC DNA]</scope>
    <source>
        <strain evidence="3">DSM 11116</strain>
    </source>
</reference>
<protein>
    <submittedName>
        <fullName evidence="2">Surface antigen</fullName>
    </submittedName>
</protein>
<evidence type="ECO:0000313" key="2">
    <source>
        <dbReference type="EMBL" id="SNC66052.1"/>
    </source>
</evidence>
<dbReference type="Gene3D" id="2.40.160.50">
    <property type="entry name" value="membrane protein fhac: a member of the omp85/tpsb transporter family"/>
    <property type="match status" value="1"/>
</dbReference>
<evidence type="ECO:0000256" key="1">
    <source>
        <dbReference type="SAM" id="MobiDB-lite"/>
    </source>
</evidence>
<feature type="region of interest" description="Disordered" evidence="1">
    <location>
        <begin position="15"/>
        <end position="41"/>
    </location>
</feature>
<sequence length="877" mass="97892">MVLWATTFPLAQAQQSAKSSSSISSAGSEETNRPSAPPFKETGTVVVNASQQYQAGKLRTWLLGQNYRQEWQQPVRVPVLQLGTAQGGLQPLKQGGGKQTKSLRLRAANGREYVLRSIEKNTEQVLKEELRNTLAAKVVQDQVSAAHPYAALTIPVLAEAAGVGHTNPELVYVPDDERLGEFRPLFANTLALLEERDPQVPASFTGRALEKNYSTAKVLELLRADSRNRIDQKELIRARLFDVLVADFDRHEDQWRWLAYSLPGGGLLLRAVPRDRDQAYFVNQGLLPNIASRNWAVPAVQGFDGTLRDINTFMFSARFFDRSFLTETTRADWAAVAHDLQARLPDAVLEQAIGRLPDSVYALSGPTIVAKLKSNRDALPAYAEKYYRFLAKEVDIAGSNQAEQFEIQRLNDAQTRVRMYALDPDGQPTGEPLYERTFLTDETREIRLYGHGGPDKMAVTGEAHTSVTVRLIGGDGADVLTDRSRVTGLGHRTVMYDTPTGNTLTLSSESRNRTSPDSLVNAHNRQAFRYPYVGPLLPLAYNPDDGIFLGLGVEFRKPGFRKTPWAAVHRAQANVALGTAAYSFRYQGEFNQVAGPLDLLLRADLQAPNYVRNFFGFGNETPFNKDLGIDYYRVRYNNLTLQTLARRRVGHHQFLAGPQYQRVRVVHTRGRFIEQVPDGNGSAATLFEPRHYAGVKLSHILDTRNNDWRPIKGVFWHTEYTGLRPLNGLARPLSQLTSEAAGYWTPAATPGITLAARVGGTFNFSHYEFFQAATLGGLSTLRGYRRTRFAGENSLYNNLEFRAYLATLNTLLVSAKFGVVGFHDVGRVWLDGEPSDTWHTGYGGGLWLEPFRRVVIVGAYGLSREDRMPVIRLGFHF</sequence>
<dbReference type="GO" id="GO:0019867">
    <property type="term" value="C:outer membrane"/>
    <property type="evidence" value="ECO:0007669"/>
    <property type="project" value="InterPro"/>
</dbReference>
<feature type="compositionally biased region" description="Low complexity" evidence="1">
    <location>
        <begin position="15"/>
        <end position="28"/>
    </location>
</feature>
<evidence type="ECO:0000313" key="3">
    <source>
        <dbReference type="Proteomes" id="UP000198131"/>
    </source>
</evidence>
<organism evidence="2 3">
    <name type="scientific">Hymenobacter gelipurpurascens</name>
    <dbReference type="NCBI Taxonomy" id="89968"/>
    <lineage>
        <taxon>Bacteria</taxon>
        <taxon>Pseudomonadati</taxon>
        <taxon>Bacteroidota</taxon>
        <taxon>Cytophagia</taxon>
        <taxon>Cytophagales</taxon>
        <taxon>Hymenobacteraceae</taxon>
        <taxon>Hymenobacter</taxon>
    </lineage>
</organism>
<gene>
    <name evidence="2" type="ORF">SAMN06265337_1480</name>
</gene>
<keyword evidence="3" id="KW-1185">Reference proteome</keyword>
<name>A0A212TJ52_9BACT</name>
<dbReference type="EMBL" id="FYEW01000001">
    <property type="protein sequence ID" value="SNC66052.1"/>
    <property type="molecule type" value="Genomic_DNA"/>
</dbReference>
<accession>A0A212TJ52</accession>
<dbReference type="Proteomes" id="UP000198131">
    <property type="component" value="Unassembled WGS sequence"/>
</dbReference>
<dbReference type="AlphaFoldDB" id="A0A212TJ52"/>